<dbReference type="Pfam" id="PF05239">
    <property type="entry name" value="PRC"/>
    <property type="match status" value="1"/>
</dbReference>
<comment type="caution">
    <text evidence="2">The sequence shown here is derived from an EMBL/GenBank/DDBJ whole genome shotgun (WGS) entry which is preliminary data.</text>
</comment>
<evidence type="ECO:0000313" key="3">
    <source>
        <dbReference type="Proteomes" id="UP001169760"/>
    </source>
</evidence>
<dbReference type="RefSeq" id="WP_216063679.1">
    <property type="nucleotide sequence ID" value="NZ_CP123764.1"/>
</dbReference>
<proteinExistence type="predicted"/>
<dbReference type="AlphaFoldDB" id="A0AAW7WZS8"/>
<dbReference type="Proteomes" id="UP001169760">
    <property type="component" value="Unassembled WGS sequence"/>
</dbReference>
<dbReference type="PANTHER" id="PTHR36505">
    <property type="entry name" value="BLR1072 PROTEIN"/>
    <property type="match status" value="1"/>
</dbReference>
<feature type="domain" description="PRC-barrel" evidence="1">
    <location>
        <begin position="13"/>
        <end position="88"/>
    </location>
</feature>
<name>A0AAW7WZS8_9GAMM</name>
<organism evidence="2 3">
    <name type="scientific">Saccharophagus degradans</name>
    <dbReference type="NCBI Taxonomy" id="86304"/>
    <lineage>
        <taxon>Bacteria</taxon>
        <taxon>Pseudomonadati</taxon>
        <taxon>Pseudomonadota</taxon>
        <taxon>Gammaproteobacteria</taxon>
        <taxon>Cellvibrionales</taxon>
        <taxon>Cellvibrionaceae</taxon>
        <taxon>Saccharophagus</taxon>
    </lineage>
</organism>
<dbReference type="PANTHER" id="PTHR36505:SF1">
    <property type="entry name" value="BLR1072 PROTEIN"/>
    <property type="match status" value="1"/>
</dbReference>
<gene>
    <name evidence="2" type="ORF">Q4521_00230</name>
</gene>
<dbReference type="InterPro" id="IPR027275">
    <property type="entry name" value="PRC-brl_dom"/>
</dbReference>
<dbReference type="EMBL" id="JAUOPB010000001">
    <property type="protein sequence ID" value="MDO6420888.1"/>
    <property type="molecule type" value="Genomic_DNA"/>
</dbReference>
<evidence type="ECO:0000259" key="1">
    <source>
        <dbReference type="Pfam" id="PF05239"/>
    </source>
</evidence>
<protein>
    <submittedName>
        <fullName evidence="2">PRC-barrel domain-containing protein</fullName>
    </submittedName>
</protein>
<evidence type="ECO:0000313" key="2">
    <source>
        <dbReference type="EMBL" id="MDO6420888.1"/>
    </source>
</evidence>
<reference evidence="2" key="1">
    <citation type="submission" date="2023-07" db="EMBL/GenBank/DDBJ databases">
        <title>Genome content predicts the carbon catabolic preferences of heterotrophic bacteria.</title>
        <authorList>
            <person name="Gralka M."/>
        </authorList>
    </citation>
    <scope>NUCLEOTIDE SEQUENCE</scope>
    <source>
        <strain evidence="2">I3M17_2</strain>
    </source>
</reference>
<accession>A0AAW7WZS8</accession>
<sequence>MTILNKSYQPVLSAGSLVGDKVMNVNGDDLGKIEELMFDVDTGRIEYAVLSFGGFLGLGDKYFAIPWSAMEVNLEEKCMVLNIPKERLKNAKGFDKDNWPNMADHTWAAELRNQYGL</sequence>